<keyword evidence="3" id="KW-1185">Reference proteome</keyword>
<organism evidence="2 3">
    <name type="scientific">Corallococcus sicarius</name>
    <dbReference type="NCBI Taxonomy" id="2316726"/>
    <lineage>
        <taxon>Bacteria</taxon>
        <taxon>Pseudomonadati</taxon>
        <taxon>Myxococcota</taxon>
        <taxon>Myxococcia</taxon>
        <taxon>Myxococcales</taxon>
        <taxon>Cystobacterineae</taxon>
        <taxon>Myxococcaceae</taxon>
        <taxon>Corallococcus</taxon>
    </lineage>
</organism>
<feature type="transmembrane region" description="Helical" evidence="1">
    <location>
        <begin position="111"/>
        <end position="130"/>
    </location>
</feature>
<feature type="transmembrane region" description="Helical" evidence="1">
    <location>
        <begin position="142"/>
        <end position="160"/>
    </location>
</feature>
<feature type="transmembrane region" description="Helical" evidence="1">
    <location>
        <begin position="205"/>
        <end position="224"/>
    </location>
</feature>
<evidence type="ECO:0000313" key="3">
    <source>
        <dbReference type="Proteomes" id="UP000273405"/>
    </source>
</evidence>
<accession>A0A3A8MC92</accession>
<comment type="caution">
    <text evidence="2">The sequence shown here is derived from an EMBL/GenBank/DDBJ whole genome shotgun (WGS) entry which is preliminary data.</text>
</comment>
<keyword evidence="1" id="KW-1133">Transmembrane helix</keyword>
<reference evidence="3" key="1">
    <citation type="submission" date="2018-09" db="EMBL/GenBank/DDBJ databases">
        <authorList>
            <person name="Livingstone P.G."/>
            <person name="Whitworth D.E."/>
        </authorList>
    </citation>
    <scope>NUCLEOTIDE SEQUENCE [LARGE SCALE GENOMIC DNA]</scope>
    <source>
        <strain evidence="3">CA040B</strain>
    </source>
</reference>
<feature type="non-terminal residue" evidence="2">
    <location>
        <position position="308"/>
    </location>
</feature>
<feature type="transmembrane region" description="Helical" evidence="1">
    <location>
        <begin position="244"/>
        <end position="267"/>
    </location>
</feature>
<keyword evidence="1" id="KW-0812">Transmembrane</keyword>
<feature type="transmembrane region" description="Helical" evidence="1">
    <location>
        <begin position="70"/>
        <end position="91"/>
    </location>
</feature>
<feature type="transmembrane region" description="Helical" evidence="1">
    <location>
        <begin position="38"/>
        <end position="58"/>
    </location>
</feature>
<protein>
    <submittedName>
        <fullName evidence="2">Uncharacterized protein</fullName>
    </submittedName>
</protein>
<dbReference type="Proteomes" id="UP000273405">
    <property type="component" value="Unassembled WGS sequence"/>
</dbReference>
<evidence type="ECO:0000256" key="1">
    <source>
        <dbReference type="SAM" id="Phobius"/>
    </source>
</evidence>
<proteinExistence type="predicted"/>
<dbReference type="AlphaFoldDB" id="A0A3A8MC92"/>
<keyword evidence="1" id="KW-0472">Membrane</keyword>
<feature type="transmembrane region" description="Helical" evidence="1">
    <location>
        <begin position="166"/>
        <end position="185"/>
    </location>
</feature>
<sequence length="308" mass="33200">MGPVEYFACGHCQGTANVLLRRRSHQDFMERLPGALRFPITIPGLQTLVAVSLVLAVLRTLGVGIRMFQVLPLMLALGVFWSALFALVRGAARGDADPELPGFTDIVRDMLRPGLRGLAVTVGVFLPALVRALSLRAPSERSVLGFFGAPLKTVLSPAALEDPLTWGLALAGFLWLPWAWLLAAAERPLLSALNPANALRCIRALGRDAGVVMGVFALLALVHGVMHWRAEVVLDFGMFFVSRWIAEALTCLVPFATANLLGLVLYVHGDVLGYLPARDVLEPVLRDARPERGPQALREAASPAPVPT</sequence>
<evidence type="ECO:0000313" key="2">
    <source>
        <dbReference type="EMBL" id="RKH28889.1"/>
    </source>
</evidence>
<dbReference type="EMBL" id="RAWG01000518">
    <property type="protein sequence ID" value="RKH28889.1"/>
    <property type="molecule type" value="Genomic_DNA"/>
</dbReference>
<gene>
    <name evidence="2" type="ORF">D7X12_39960</name>
</gene>
<name>A0A3A8MC92_9BACT</name>